<evidence type="ECO:0000313" key="2">
    <source>
        <dbReference type="EMBL" id="AKU17883.1"/>
    </source>
</evidence>
<keyword evidence="3" id="KW-1185">Reference proteome</keyword>
<accession>A0A0K1JMS6</accession>
<dbReference type="InterPro" id="IPR032710">
    <property type="entry name" value="NTF2-like_dom_sf"/>
</dbReference>
<evidence type="ECO:0000313" key="3">
    <source>
        <dbReference type="Proteomes" id="UP000066480"/>
    </source>
</evidence>
<dbReference type="Proteomes" id="UP000066480">
    <property type="component" value="Chromosome"/>
</dbReference>
<dbReference type="Pfam" id="PF14534">
    <property type="entry name" value="DUF4440"/>
    <property type="match status" value="1"/>
</dbReference>
<name>A0A0K1JMS6_9MICO</name>
<feature type="domain" description="DUF4440" evidence="1">
    <location>
        <begin position="8"/>
        <end position="111"/>
    </location>
</feature>
<dbReference type="Gene3D" id="3.10.450.50">
    <property type="match status" value="1"/>
</dbReference>
<dbReference type="OrthoDB" id="8229197at2"/>
<protein>
    <recommendedName>
        <fullName evidence="1">DUF4440 domain-containing protein</fullName>
    </recommendedName>
</protein>
<dbReference type="KEGG" id="lmoi:VV02_21840"/>
<dbReference type="AlphaFoldDB" id="A0A0K1JMS6"/>
<organism evidence="2 3">
    <name type="scientific">Luteipulveratus mongoliensis</name>
    <dbReference type="NCBI Taxonomy" id="571913"/>
    <lineage>
        <taxon>Bacteria</taxon>
        <taxon>Bacillati</taxon>
        <taxon>Actinomycetota</taxon>
        <taxon>Actinomycetes</taxon>
        <taxon>Micrococcales</taxon>
        <taxon>Dermacoccaceae</taxon>
        <taxon>Luteipulveratus</taxon>
    </lineage>
</organism>
<dbReference type="RefSeq" id="WP_052595015.1">
    <property type="nucleotide sequence ID" value="NZ_CP011112.1"/>
</dbReference>
<gene>
    <name evidence="2" type="ORF">VV02_21840</name>
</gene>
<proteinExistence type="predicted"/>
<evidence type="ECO:0000259" key="1">
    <source>
        <dbReference type="Pfam" id="PF14534"/>
    </source>
</evidence>
<dbReference type="EMBL" id="CP011112">
    <property type="protein sequence ID" value="AKU17883.1"/>
    <property type="molecule type" value="Genomic_DNA"/>
</dbReference>
<dbReference type="SUPFAM" id="SSF54427">
    <property type="entry name" value="NTF2-like"/>
    <property type="match status" value="1"/>
</dbReference>
<dbReference type="STRING" id="571913.VV02_21840"/>
<dbReference type="InterPro" id="IPR027843">
    <property type="entry name" value="DUF4440"/>
</dbReference>
<reference evidence="2 3" key="1">
    <citation type="submission" date="2015-03" db="EMBL/GenBank/DDBJ databases">
        <title>Luteipulveratus halotolerans sp. nov., a novel actinobacterium (Dermacoccaceae) from Sarawak, Malaysia.</title>
        <authorList>
            <person name="Juboi H."/>
            <person name="Basik A."/>
            <person name="Shamsul S.S."/>
            <person name="Arnold P."/>
            <person name="Schmitt E.K."/>
            <person name="Sanglier J.-J."/>
            <person name="Yeo T."/>
        </authorList>
    </citation>
    <scope>NUCLEOTIDE SEQUENCE [LARGE SCALE GENOMIC DNA]</scope>
    <source>
        <strain evidence="2 3">MN07-A0370</strain>
    </source>
</reference>
<sequence length="122" mass="14013">MTDAIATVLQLEERRLRALVERDMTAADEIHAADYELINPGGIVRSRSAYLEDVASKRLDYVVFEPVTPIAVRGSADLIVLRYVARIAVADEVEFRAWHTDHYEKRDEQWVAVWSQATRIRD</sequence>